<organism evidence="1 2">
    <name type="scientific">Roseibium alexandrii</name>
    <dbReference type="NCBI Taxonomy" id="388408"/>
    <lineage>
        <taxon>Bacteria</taxon>
        <taxon>Pseudomonadati</taxon>
        <taxon>Pseudomonadota</taxon>
        <taxon>Alphaproteobacteria</taxon>
        <taxon>Hyphomicrobiales</taxon>
        <taxon>Stappiaceae</taxon>
        <taxon>Roseibium</taxon>
    </lineage>
</organism>
<keyword evidence="2" id="KW-1185">Reference proteome</keyword>
<reference evidence="2" key="1">
    <citation type="submission" date="2015-07" db="EMBL/GenBank/DDBJ databases">
        <authorList>
            <person name="Rodrigo-Torres Lidia"/>
            <person name="Arahal R.David."/>
        </authorList>
    </citation>
    <scope>NUCLEOTIDE SEQUENCE [LARGE SCALE GENOMIC DNA]</scope>
    <source>
        <strain evidence="2">CECT 5112</strain>
    </source>
</reference>
<dbReference type="OrthoDB" id="6193797at2"/>
<dbReference type="SUPFAM" id="SSF53756">
    <property type="entry name" value="UDP-Glycosyltransferase/glycogen phosphorylase"/>
    <property type="match status" value="1"/>
</dbReference>
<dbReference type="InterPro" id="IPR011990">
    <property type="entry name" value="TPR-like_helical_dom_sf"/>
</dbReference>
<dbReference type="Pfam" id="PF14559">
    <property type="entry name" value="TPR_19"/>
    <property type="match status" value="2"/>
</dbReference>
<dbReference type="Proteomes" id="UP000053235">
    <property type="component" value="Unassembled WGS sequence"/>
</dbReference>
<sequence>MLLVDDRLKAAKDHALAGRNDNAALLYESILDVSPGHPEALSGLIETRLANGDLEGAQTLLSKSTAVTGQDPGFLTLAAKISIISQKPDDAEKLVERALALDPYHAQAALLKAEFLASAGALSEAEDLLNTVRSRNTGDTDILLGISRLYYAYGLFSPALMIAQEALSNAPDDSNLSAFVGQILTALGDHGKATSFFEVAHLKEPTNPEFMLSLANNAAAIGQSSEALRIAGRAKALFPDLMPAWLSYIKIKAERGEALEALREFAPVAKGAKDRMDATLTLGTAYRLAGEPEKAIQLLEPLMANAAGMKDAVRGRLFSILRDAFLSTGQIEKIPSTLEQPVVATLDGGQSGDTNPEVLRQRVSEAVMVIDPGLSNLEFMVLARFLDQAGRDKSTPLAGPSTLSQLSGFFGYNNFLPNDAPNGNAEPPTHSGTLPISQILGLPTDLRGGVTGPCPYLPVKPELLKRWQDALSEFPKPWIGIAWNEAQPGLTLDTLLPALRSLPGTLVSTVWDHSRRQLSGHQGIIDAGAHIKRLDDLAALLHALDFVVGPDGIILHGAGAAGTPGLVIAQYMSPWYWYAETNQSLWYPSMDVLKAPRFGHWATLIPELTDDIHARIDNRLASSGGQTEETS</sequence>
<dbReference type="EMBL" id="CXWD01000004">
    <property type="protein sequence ID" value="CTQ66885.1"/>
    <property type="molecule type" value="Genomic_DNA"/>
</dbReference>
<dbReference type="STRING" id="388408.LAX5112_01129"/>
<name>A0A0M6ZVU2_9HYPH</name>
<dbReference type="Gene3D" id="1.25.40.10">
    <property type="entry name" value="Tetratricopeptide repeat domain"/>
    <property type="match status" value="1"/>
</dbReference>
<dbReference type="SUPFAM" id="SSF48452">
    <property type="entry name" value="TPR-like"/>
    <property type="match status" value="2"/>
</dbReference>
<protein>
    <submittedName>
        <fullName evidence="1">Tetratricopeptide repeat protein</fullName>
    </submittedName>
</protein>
<accession>A0A0M6ZVU2</accession>
<dbReference type="PANTHER" id="PTHR12558:SF13">
    <property type="entry name" value="CELL DIVISION CYCLE PROTEIN 27 HOMOLOG"/>
    <property type="match status" value="1"/>
</dbReference>
<proteinExistence type="predicted"/>
<gene>
    <name evidence="1" type="ORF">LAX5112_01129</name>
</gene>
<dbReference type="AlphaFoldDB" id="A0A0M6ZVU2"/>
<evidence type="ECO:0000313" key="2">
    <source>
        <dbReference type="Proteomes" id="UP000053235"/>
    </source>
</evidence>
<dbReference type="PANTHER" id="PTHR12558">
    <property type="entry name" value="CELL DIVISION CYCLE 16,23,27"/>
    <property type="match status" value="1"/>
</dbReference>
<dbReference type="RefSeq" id="WP_055670985.1">
    <property type="nucleotide sequence ID" value="NZ_CXWD01000004.1"/>
</dbReference>
<evidence type="ECO:0000313" key="1">
    <source>
        <dbReference type="EMBL" id="CTQ66885.1"/>
    </source>
</evidence>
<dbReference type="Gene3D" id="3.40.50.2000">
    <property type="entry name" value="Glycogen Phosphorylase B"/>
    <property type="match status" value="1"/>
</dbReference>